<name>A0A195D227_9HYME</name>
<gene>
    <name evidence="2" type="ORF">ALC62_02162</name>
</gene>
<evidence type="ECO:0000313" key="2">
    <source>
        <dbReference type="EMBL" id="KYN06927.1"/>
    </source>
</evidence>
<dbReference type="AlphaFoldDB" id="A0A195D227"/>
<proteinExistence type="predicted"/>
<evidence type="ECO:0000256" key="1">
    <source>
        <dbReference type="SAM" id="MobiDB-lite"/>
    </source>
</evidence>
<dbReference type="Proteomes" id="UP000078542">
    <property type="component" value="Unassembled WGS sequence"/>
</dbReference>
<sequence>MIPRVPGRLGPRAQSPPKPRCDRFVDAAAGKRRRKSALTRGARSGSGAAVSWWCTLSVRILKATRSSGGTQETIKIHRRPEMSESQVGFDRTIDKRDNTIAKCRKTVRRSSSSEFLVWGCITMLVLLEDSIQWILIKLSICLSLLQIYV</sequence>
<protein>
    <submittedName>
        <fullName evidence="2">Uncharacterized protein</fullName>
    </submittedName>
</protein>
<keyword evidence="3" id="KW-1185">Reference proteome</keyword>
<accession>A0A195D227</accession>
<organism evidence="2 3">
    <name type="scientific">Cyphomyrmex costatus</name>
    <dbReference type="NCBI Taxonomy" id="456900"/>
    <lineage>
        <taxon>Eukaryota</taxon>
        <taxon>Metazoa</taxon>
        <taxon>Ecdysozoa</taxon>
        <taxon>Arthropoda</taxon>
        <taxon>Hexapoda</taxon>
        <taxon>Insecta</taxon>
        <taxon>Pterygota</taxon>
        <taxon>Neoptera</taxon>
        <taxon>Endopterygota</taxon>
        <taxon>Hymenoptera</taxon>
        <taxon>Apocrita</taxon>
        <taxon>Aculeata</taxon>
        <taxon>Formicoidea</taxon>
        <taxon>Formicidae</taxon>
        <taxon>Myrmicinae</taxon>
        <taxon>Cyphomyrmex</taxon>
    </lineage>
</organism>
<reference evidence="2 3" key="1">
    <citation type="submission" date="2016-03" db="EMBL/GenBank/DDBJ databases">
        <title>Cyphomyrmex costatus WGS genome.</title>
        <authorList>
            <person name="Nygaard S."/>
            <person name="Hu H."/>
            <person name="Boomsma J."/>
            <person name="Zhang G."/>
        </authorList>
    </citation>
    <scope>NUCLEOTIDE SEQUENCE [LARGE SCALE GENOMIC DNA]</scope>
    <source>
        <strain evidence="2">MS0001</strain>
        <tissue evidence="2">Whole body</tissue>
    </source>
</reference>
<evidence type="ECO:0000313" key="3">
    <source>
        <dbReference type="Proteomes" id="UP000078542"/>
    </source>
</evidence>
<feature type="region of interest" description="Disordered" evidence="1">
    <location>
        <begin position="1"/>
        <end position="22"/>
    </location>
</feature>
<dbReference type="EMBL" id="KQ976948">
    <property type="protein sequence ID" value="KYN06927.1"/>
    <property type="molecule type" value="Genomic_DNA"/>
</dbReference>